<dbReference type="KEGG" id="agi:FSB73_10155"/>
<dbReference type="Gene3D" id="3.40.30.10">
    <property type="entry name" value="Glutaredoxin"/>
    <property type="match status" value="1"/>
</dbReference>
<dbReference type="PANTHER" id="PTHR42852:SF17">
    <property type="entry name" value="THIOREDOXIN-LIKE PROTEIN HI_1115"/>
    <property type="match status" value="1"/>
</dbReference>
<dbReference type="CDD" id="cd02966">
    <property type="entry name" value="TlpA_like_family"/>
    <property type="match status" value="1"/>
</dbReference>
<accession>A0A5B8VKW8</accession>
<dbReference type="EMBL" id="CP042434">
    <property type="protein sequence ID" value="QEC71979.1"/>
    <property type="molecule type" value="Genomic_DNA"/>
</dbReference>
<keyword evidence="1" id="KW-0676">Redox-active center</keyword>
<dbReference type="PROSITE" id="PS51352">
    <property type="entry name" value="THIOREDOXIN_2"/>
    <property type="match status" value="1"/>
</dbReference>
<dbReference type="InterPro" id="IPR050553">
    <property type="entry name" value="Thioredoxin_ResA/DsbE_sf"/>
</dbReference>
<organism evidence="3 4">
    <name type="scientific">Arachidicoccus ginsenosidivorans</name>
    <dbReference type="NCBI Taxonomy" id="496057"/>
    <lineage>
        <taxon>Bacteria</taxon>
        <taxon>Pseudomonadati</taxon>
        <taxon>Bacteroidota</taxon>
        <taxon>Chitinophagia</taxon>
        <taxon>Chitinophagales</taxon>
        <taxon>Chitinophagaceae</taxon>
        <taxon>Arachidicoccus</taxon>
    </lineage>
</organism>
<dbReference type="InterPro" id="IPR036249">
    <property type="entry name" value="Thioredoxin-like_sf"/>
</dbReference>
<dbReference type="PANTHER" id="PTHR42852">
    <property type="entry name" value="THIOL:DISULFIDE INTERCHANGE PROTEIN DSBE"/>
    <property type="match status" value="1"/>
</dbReference>
<dbReference type="AlphaFoldDB" id="A0A5B8VKW8"/>
<dbReference type="InterPro" id="IPR013766">
    <property type="entry name" value="Thioredoxin_domain"/>
</dbReference>
<dbReference type="InterPro" id="IPR000866">
    <property type="entry name" value="AhpC/TSA"/>
</dbReference>
<dbReference type="InterPro" id="IPR017937">
    <property type="entry name" value="Thioredoxin_CS"/>
</dbReference>
<dbReference type="GO" id="GO:0016209">
    <property type="term" value="F:antioxidant activity"/>
    <property type="evidence" value="ECO:0007669"/>
    <property type="project" value="InterPro"/>
</dbReference>
<protein>
    <submittedName>
        <fullName evidence="3">Redoxin domain-containing protein</fullName>
    </submittedName>
</protein>
<dbReference type="Proteomes" id="UP000321291">
    <property type="component" value="Chromosome"/>
</dbReference>
<evidence type="ECO:0000313" key="4">
    <source>
        <dbReference type="Proteomes" id="UP000321291"/>
    </source>
</evidence>
<proteinExistence type="predicted"/>
<dbReference type="PROSITE" id="PS00194">
    <property type="entry name" value="THIOREDOXIN_1"/>
    <property type="match status" value="1"/>
</dbReference>
<evidence type="ECO:0000256" key="1">
    <source>
        <dbReference type="ARBA" id="ARBA00023284"/>
    </source>
</evidence>
<dbReference type="OrthoDB" id="634996at2"/>
<sequence length="642" mass="72716">MQKVKLLWVITGLFFLFPVLGSAQEGSQLELSMNYPKVHRRIGFQYTGKLSNSPVLKSILYYSVESRIYAEQLSHAMMGDKLIGSFTLPDSAQAFALVFKDDKNTDKNEGKGYVYNVYTENQPSLGTYASEATFYGNMAALLGINRNFDTAVTLYEKEFSQHPDQKDIYHDAYLTAGLYSRDRVTVLGAVKSDWEQMIARKAPEDSLIKVYGVLANFDRDNMQQYKDSLLALYPHGLLSARDQVGNIFKKGSADSMVMAYDALMSDYKNLKPEDIINPQQFYYIVAKKYWEENNADKFQQYADKVNINSMRSSIYNSAAWPIAEAEVKDSLDLGVTLAKKSVDAALKMKDDRPTYYTKDDWAKVCQSNYSMVADTYAYLLFQQGKVKDALDIQQKVIDGMQTDADVNGRYLQYLLANHDPETVLDKGAAFIKAGQGNQSMKKLMQEAYQSVNNSDSGFTAYYDKLEAVAFEKKSAEIKKSMLDLPGHTFSLKDLDGKTVALDSLKGKVVIIDFWATWCGPCKMSFPGMQMALDKYKNDPDVVFLFIDTWERQPTMEERKKDVQKLMADNNYSFHVVLDDPTTKEKQAYKTVSAYEVTGIPTKFVLDKTGKIRFKAVGFDGNSEKLAEELSIMIELAKKENQE</sequence>
<name>A0A5B8VKW8_9BACT</name>
<evidence type="ECO:0000259" key="2">
    <source>
        <dbReference type="PROSITE" id="PS51352"/>
    </source>
</evidence>
<dbReference type="GO" id="GO:0016491">
    <property type="term" value="F:oxidoreductase activity"/>
    <property type="evidence" value="ECO:0007669"/>
    <property type="project" value="InterPro"/>
</dbReference>
<dbReference type="SUPFAM" id="SSF52833">
    <property type="entry name" value="Thioredoxin-like"/>
    <property type="match status" value="1"/>
</dbReference>
<evidence type="ECO:0000313" key="3">
    <source>
        <dbReference type="EMBL" id="QEC71979.1"/>
    </source>
</evidence>
<dbReference type="RefSeq" id="WP_146781531.1">
    <property type="nucleotide sequence ID" value="NZ_CP042434.1"/>
</dbReference>
<reference evidence="3 4" key="1">
    <citation type="journal article" date="2017" name="Int. J. Syst. Evol. Microbiol.">
        <title>Arachidicoccus ginsenosidivorans sp. nov., with ginsenoside-converting activity isolated from ginseng cultivating soil.</title>
        <authorList>
            <person name="Siddiqi M.Z."/>
            <person name="Aslam Z."/>
            <person name="Im W.T."/>
        </authorList>
    </citation>
    <scope>NUCLEOTIDE SEQUENCE [LARGE SCALE GENOMIC DNA]</scope>
    <source>
        <strain evidence="3 4">Gsoil 809</strain>
    </source>
</reference>
<dbReference type="Pfam" id="PF00578">
    <property type="entry name" value="AhpC-TSA"/>
    <property type="match status" value="1"/>
</dbReference>
<feature type="domain" description="Thioredoxin" evidence="2">
    <location>
        <begin position="480"/>
        <end position="638"/>
    </location>
</feature>
<keyword evidence="4" id="KW-1185">Reference proteome</keyword>
<gene>
    <name evidence="3" type="ORF">FSB73_10155</name>
</gene>